<evidence type="ECO:0000256" key="1">
    <source>
        <dbReference type="ARBA" id="ARBA00023284"/>
    </source>
</evidence>
<comment type="caution">
    <text evidence="3">The sequence shown here is derived from an EMBL/GenBank/DDBJ whole genome shotgun (WGS) entry which is preliminary data.</text>
</comment>
<organism evidence="3 4">
    <name type="scientific">Salinisphaera dokdonensis CL-ES53</name>
    <dbReference type="NCBI Taxonomy" id="1304272"/>
    <lineage>
        <taxon>Bacteria</taxon>
        <taxon>Pseudomonadati</taxon>
        <taxon>Pseudomonadota</taxon>
        <taxon>Gammaproteobacteria</taxon>
        <taxon>Salinisphaerales</taxon>
        <taxon>Salinisphaeraceae</taxon>
        <taxon>Salinisphaera</taxon>
    </lineage>
</organism>
<evidence type="ECO:0000313" key="3">
    <source>
        <dbReference type="EMBL" id="MES1930330.1"/>
    </source>
</evidence>
<keyword evidence="1" id="KW-0676">Redox-active center</keyword>
<dbReference type="InterPro" id="IPR036249">
    <property type="entry name" value="Thioredoxin-like_sf"/>
</dbReference>
<proteinExistence type="predicted"/>
<dbReference type="PANTHER" id="PTHR36417">
    <property type="entry name" value="SELENOPROTEIN DOMAIN PROTEIN (AFU_ORTHOLOGUE AFUA_1G05220)"/>
    <property type="match status" value="1"/>
</dbReference>
<sequence>MSQELLTTFGEALGEVAIVPAGSGVFEIHLDGELLHSRKRDGGFPEPKPIKQLIRDRIDPERGLGHSDR</sequence>
<dbReference type="Pfam" id="PF10262">
    <property type="entry name" value="Rdx"/>
    <property type="match status" value="1"/>
</dbReference>
<dbReference type="PANTHER" id="PTHR36417:SF2">
    <property type="entry name" value="SELENOPROTEIN DOMAIN PROTEIN (AFU_ORTHOLOGUE AFUA_1G05220)"/>
    <property type="match status" value="1"/>
</dbReference>
<keyword evidence="4" id="KW-1185">Reference proteome</keyword>
<dbReference type="Proteomes" id="UP001460888">
    <property type="component" value="Unassembled WGS sequence"/>
</dbReference>
<dbReference type="EMBL" id="APND01000004">
    <property type="protein sequence ID" value="MES1930330.1"/>
    <property type="molecule type" value="Genomic_DNA"/>
</dbReference>
<gene>
    <name evidence="3" type="ORF">SADO_13783</name>
</gene>
<protein>
    <recommendedName>
        <fullName evidence="5">Selenoprotein W-related protein</fullName>
    </recommendedName>
</protein>
<dbReference type="NCBIfam" id="TIGR02174">
    <property type="entry name" value="CXXU_selWTH"/>
    <property type="match status" value="1"/>
</dbReference>
<reference evidence="3 4" key="1">
    <citation type="submission" date="2013-03" db="EMBL/GenBank/DDBJ databases">
        <title>Salinisphaera dokdonensis CL-ES53 Genome Sequencing.</title>
        <authorList>
            <person name="Li C."/>
            <person name="Lai Q."/>
            <person name="Shao Z."/>
        </authorList>
    </citation>
    <scope>NUCLEOTIDE SEQUENCE [LARGE SCALE GENOMIC DNA]</scope>
    <source>
        <strain evidence="3 4">CL-ES53</strain>
    </source>
</reference>
<dbReference type="SUPFAM" id="SSF52833">
    <property type="entry name" value="Thioredoxin-like"/>
    <property type="match status" value="1"/>
</dbReference>
<evidence type="ECO:0000256" key="2">
    <source>
        <dbReference type="SAM" id="MobiDB-lite"/>
    </source>
</evidence>
<name>A0ABV2B3X4_9GAMM</name>
<feature type="compositionally biased region" description="Basic and acidic residues" evidence="2">
    <location>
        <begin position="53"/>
        <end position="69"/>
    </location>
</feature>
<dbReference type="InterPro" id="IPR011893">
    <property type="entry name" value="Selenoprotein_Rdx-typ"/>
</dbReference>
<accession>A0ABV2B3X4</accession>
<dbReference type="Gene3D" id="3.40.30.10">
    <property type="entry name" value="Glutaredoxin"/>
    <property type="match status" value="1"/>
</dbReference>
<evidence type="ECO:0008006" key="5">
    <source>
        <dbReference type="Google" id="ProtNLM"/>
    </source>
</evidence>
<evidence type="ECO:0000313" key="4">
    <source>
        <dbReference type="Proteomes" id="UP001460888"/>
    </source>
</evidence>
<feature type="region of interest" description="Disordered" evidence="2">
    <location>
        <begin position="38"/>
        <end position="69"/>
    </location>
</feature>